<reference evidence="2" key="1">
    <citation type="submission" date="2021-03" db="EMBL/GenBank/DDBJ databases">
        <title>Draft genome sequence of rust myrtle Austropuccinia psidii MF-1, a brazilian biotype.</title>
        <authorList>
            <person name="Quecine M.C."/>
            <person name="Pachon D.M.R."/>
            <person name="Bonatelli M.L."/>
            <person name="Correr F.H."/>
            <person name="Franceschini L.M."/>
            <person name="Leite T.F."/>
            <person name="Margarido G.R.A."/>
            <person name="Almeida C.A."/>
            <person name="Ferrarezi J.A."/>
            <person name="Labate C.A."/>
        </authorList>
    </citation>
    <scope>NUCLEOTIDE SEQUENCE</scope>
    <source>
        <strain evidence="2">MF-1</strain>
    </source>
</reference>
<feature type="compositionally biased region" description="Polar residues" evidence="1">
    <location>
        <begin position="95"/>
        <end position="108"/>
    </location>
</feature>
<comment type="caution">
    <text evidence="2">The sequence shown here is derived from an EMBL/GenBank/DDBJ whole genome shotgun (WGS) entry which is preliminary data.</text>
</comment>
<evidence type="ECO:0000313" key="2">
    <source>
        <dbReference type="EMBL" id="MBW0594052.1"/>
    </source>
</evidence>
<gene>
    <name evidence="2" type="ORF">O181_133767</name>
</gene>
<protein>
    <submittedName>
        <fullName evidence="2">Uncharacterized protein</fullName>
    </submittedName>
</protein>
<sequence>SSIRESFSDSETSESSIEIQTSPAPRGVITKEPFKGPAGHSSHKLKRQECQPGGEAQMEDVRTSTSSQRLASTFDTLIESPEADITAIAVVRPGSRSTGNNRDIQVSVQELVDGSKRARVGTSPKALDRQH</sequence>
<keyword evidence="3" id="KW-1185">Reference proteome</keyword>
<feature type="region of interest" description="Disordered" evidence="1">
    <location>
        <begin position="1"/>
        <end position="68"/>
    </location>
</feature>
<name>A0A9Q3QER0_9BASI</name>
<feature type="non-terminal residue" evidence="2">
    <location>
        <position position="1"/>
    </location>
</feature>
<organism evidence="2 3">
    <name type="scientific">Austropuccinia psidii MF-1</name>
    <dbReference type="NCBI Taxonomy" id="1389203"/>
    <lineage>
        <taxon>Eukaryota</taxon>
        <taxon>Fungi</taxon>
        <taxon>Dikarya</taxon>
        <taxon>Basidiomycota</taxon>
        <taxon>Pucciniomycotina</taxon>
        <taxon>Pucciniomycetes</taxon>
        <taxon>Pucciniales</taxon>
        <taxon>Sphaerophragmiaceae</taxon>
        <taxon>Austropuccinia</taxon>
    </lineage>
</organism>
<evidence type="ECO:0000256" key="1">
    <source>
        <dbReference type="SAM" id="MobiDB-lite"/>
    </source>
</evidence>
<dbReference type="AlphaFoldDB" id="A0A9Q3QER0"/>
<dbReference type="Proteomes" id="UP000765509">
    <property type="component" value="Unassembled WGS sequence"/>
</dbReference>
<proteinExistence type="predicted"/>
<evidence type="ECO:0000313" key="3">
    <source>
        <dbReference type="Proteomes" id="UP000765509"/>
    </source>
</evidence>
<accession>A0A9Q3QER0</accession>
<feature type="compositionally biased region" description="Low complexity" evidence="1">
    <location>
        <begin position="9"/>
        <end position="22"/>
    </location>
</feature>
<feature type="region of interest" description="Disordered" evidence="1">
    <location>
        <begin position="94"/>
        <end position="131"/>
    </location>
</feature>
<dbReference type="EMBL" id="AVOT02158172">
    <property type="protein sequence ID" value="MBW0594052.1"/>
    <property type="molecule type" value="Genomic_DNA"/>
</dbReference>